<dbReference type="AlphaFoldDB" id="A0A6J6ZKX6"/>
<dbReference type="CDD" id="cd07042">
    <property type="entry name" value="STAS_SulP_like_sulfate_transporter"/>
    <property type="match status" value="1"/>
</dbReference>
<feature type="transmembrane region" description="Helical" evidence="5">
    <location>
        <begin position="43"/>
        <end position="62"/>
    </location>
</feature>
<comment type="subcellular location">
    <subcellularLocation>
        <location evidence="1">Membrane</location>
        <topology evidence="1">Multi-pass membrane protein</topology>
    </subcellularLocation>
</comment>
<dbReference type="InterPro" id="IPR001902">
    <property type="entry name" value="SLC26A/SulP_fam"/>
</dbReference>
<dbReference type="GO" id="GO:0016020">
    <property type="term" value="C:membrane"/>
    <property type="evidence" value="ECO:0007669"/>
    <property type="project" value="UniProtKB-SubCell"/>
</dbReference>
<feature type="transmembrane region" description="Helical" evidence="5">
    <location>
        <begin position="350"/>
        <end position="381"/>
    </location>
</feature>
<evidence type="ECO:0000313" key="7">
    <source>
        <dbReference type="EMBL" id="CAB4819718.1"/>
    </source>
</evidence>
<dbReference type="Pfam" id="PF01740">
    <property type="entry name" value="STAS"/>
    <property type="match status" value="1"/>
</dbReference>
<feature type="transmembrane region" description="Helical" evidence="5">
    <location>
        <begin position="140"/>
        <end position="164"/>
    </location>
</feature>
<reference evidence="7" key="1">
    <citation type="submission" date="2020-05" db="EMBL/GenBank/DDBJ databases">
        <authorList>
            <person name="Chiriac C."/>
            <person name="Salcher M."/>
            <person name="Ghai R."/>
            <person name="Kavagutti S V."/>
        </authorList>
    </citation>
    <scope>NUCLEOTIDE SEQUENCE</scope>
</reference>
<feature type="transmembrane region" description="Helical" evidence="5">
    <location>
        <begin position="211"/>
        <end position="233"/>
    </location>
</feature>
<evidence type="ECO:0000256" key="1">
    <source>
        <dbReference type="ARBA" id="ARBA00004141"/>
    </source>
</evidence>
<keyword evidence="4 5" id="KW-0472">Membrane</keyword>
<accession>A0A6J6ZKX6</accession>
<keyword evidence="2 5" id="KW-0812">Transmembrane</keyword>
<dbReference type="SUPFAM" id="SSF52091">
    <property type="entry name" value="SpoIIaa-like"/>
    <property type="match status" value="1"/>
</dbReference>
<protein>
    <submittedName>
        <fullName evidence="7">Unannotated protein</fullName>
    </submittedName>
</protein>
<dbReference type="EMBL" id="CAFAAQ010000194">
    <property type="protein sequence ID" value="CAB4819718.1"/>
    <property type="molecule type" value="Genomic_DNA"/>
</dbReference>
<evidence type="ECO:0000256" key="5">
    <source>
        <dbReference type="SAM" id="Phobius"/>
    </source>
</evidence>
<proteinExistence type="predicted"/>
<keyword evidence="3 5" id="KW-1133">Transmembrane helix</keyword>
<dbReference type="Pfam" id="PF00916">
    <property type="entry name" value="Sulfate_transp"/>
    <property type="match status" value="1"/>
</dbReference>
<feature type="transmembrane region" description="Helical" evidence="5">
    <location>
        <begin position="300"/>
        <end position="330"/>
    </location>
</feature>
<dbReference type="GO" id="GO:0055085">
    <property type="term" value="P:transmembrane transport"/>
    <property type="evidence" value="ECO:0007669"/>
    <property type="project" value="InterPro"/>
</dbReference>
<dbReference type="InterPro" id="IPR036513">
    <property type="entry name" value="STAS_dom_sf"/>
</dbReference>
<feature type="transmembrane region" description="Helical" evidence="5">
    <location>
        <begin position="68"/>
        <end position="89"/>
    </location>
</feature>
<evidence type="ECO:0000256" key="3">
    <source>
        <dbReference type="ARBA" id="ARBA00022989"/>
    </source>
</evidence>
<dbReference type="InterPro" id="IPR011547">
    <property type="entry name" value="SLC26A/SulP_dom"/>
</dbReference>
<dbReference type="Gene3D" id="3.30.750.24">
    <property type="entry name" value="STAS domain"/>
    <property type="match status" value="1"/>
</dbReference>
<evidence type="ECO:0000259" key="6">
    <source>
        <dbReference type="PROSITE" id="PS50801"/>
    </source>
</evidence>
<feature type="transmembrane region" description="Helical" evidence="5">
    <location>
        <begin position="12"/>
        <end position="31"/>
    </location>
</feature>
<evidence type="ECO:0000256" key="2">
    <source>
        <dbReference type="ARBA" id="ARBA00022692"/>
    </source>
</evidence>
<feature type="transmembrane region" description="Helical" evidence="5">
    <location>
        <begin position="171"/>
        <end position="191"/>
    </location>
</feature>
<dbReference type="PROSITE" id="PS50801">
    <property type="entry name" value="STAS"/>
    <property type="match status" value="1"/>
</dbReference>
<dbReference type="InterPro" id="IPR002645">
    <property type="entry name" value="STAS_dom"/>
</dbReference>
<gene>
    <name evidence="7" type="ORF">UFOPK3046_01681</name>
</gene>
<feature type="domain" description="STAS" evidence="6">
    <location>
        <begin position="414"/>
        <end position="524"/>
    </location>
</feature>
<evidence type="ECO:0000256" key="4">
    <source>
        <dbReference type="ARBA" id="ARBA00023136"/>
    </source>
</evidence>
<name>A0A6J6ZKX6_9ZZZZ</name>
<organism evidence="7">
    <name type="scientific">freshwater metagenome</name>
    <dbReference type="NCBI Taxonomy" id="449393"/>
    <lineage>
        <taxon>unclassified sequences</taxon>
        <taxon>metagenomes</taxon>
        <taxon>ecological metagenomes</taxon>
    </lineage>
</organism>
<feature type="transmembrane region" description="Helical" evidence="5">
    <location>
        <begin position="101"/>
        <end position="120"/>
    </location>
</feature>
<dbReference type="PANTHER" id="PTHR11814">
    <property type="entry name" value="SULFATE TRANSPORTER"/>
    <property type="match status" value="1"/>
</dbReference>
<sequence length="532" mass="54398">MLGLQSVPDGLATGLLAGVNPLAGLYGYMVGTVSGAFSTSSSFMAVQGTGAMAMLVADVAVLRESSSPSRALVTLSVLTGIAMLVAGLLKLGSMLRFVSNAVMVGFINAVGVNIVLGQLANLTGYSADGPNRVVRAVNTFLHPGLLDGRTLAVGLCTVALIVVLERTPLRSLGLVVAVIATSASVHLLGWDQVATLNDLGVTLSGLPRPELPLLSVVPALLVPAVSLAFVGLVQGAGISANFLNADGTYPDPSRDFLGQGVANVASGLLQGMPVGGSVSASALNKEAGAGSRWSLVVASIVMAVVVVGFGSVVGQVAMPALAGLLILIGIRTVKPADMASVWRTGPVQKAVLAVTFLLTMVIPLQYAVLAGVGLSVLLHVVRQSNQVTVRRQVRDGSGQLVEVDPPAELPAHEVVVLQPYGSLFFAAAPIFLAALPDVGPGSNGSVVILRLRGRTDLGTTFMDALRRYAESLGDAGSRLVIVSANERIVEQLTVTGITDVIGDGGIYPGDERVGATVARAEADAASWVDAQR</sequence>